<evidence type="ECO:0000256" key="1">
    <source>
        <dbReference type="SAM" id="MobiDB-lite"/>
    </source>
</evidence>
<feature type="non-terminal residue" evidence="2">
    <location>
        <position position="1"/>
    </location>
</feature>
<evidence type="ECO:0000313" key="2">
    <source>
        <dbReference type="EMBL" id="MCD7455742.1"/>
    </source>
</evidence>
<sequence length="57" mass="6539">GTSGQGELWEEMMKNWRRHEKASDSQGKGHREAVACHGPHKANARVTRHHFKPHSVR</sequence>
<feature type="region of interest" description="Disordered" evidence="1">
    <location>
        <begin position="1"/>
        <end position="33"/>
    </location>
</feature>
<feature type="compositionally biased region" description="Basic and acidic residues" evidence="1">
    <location>
        <begin position="21"/>
        <end position="33"/>
    </location>
</feature>
<reference evidence="2 3" key="1">
    <citation type="journal article" date="2021" name="BMC Genomics">
        <title>Datura genome reveals duplications of psychoactive alkaloid biosynthetic genes and high mutation rate following tissue culture.</title>
        <authorList>
            <person name="Rajewski A."/>
            <person name="Carter-House D."/>
            <person name="Stajich J."/>
            <person name="Litt A."/>
        </authorList>
    </citation>
    <scope>NUCLEOTIDE SEQUENCE [LARGE SCALE GENOMIC DNA]</scope>
    <source>
        <strain evidence="2">AR-01</strain>
    </source>
</reference>
<evidence type="ECO:0000313" key="3">
    <source>
        <dbReference type="Proteomes" id="UP000823775"/>
    </source>
</evidence>
<name>A0ABS8SA62_DATST</name>
<proteinExistence type="predicted"/>
<dbReference type="Proteomes" id="UP000823775">
    <property type="component" value="Unassembled WGS sequence"/>
</dbReference>
<comment type="caution">
    <text evidence="2">The sequence shown here is derived from an EMBL/GenBank/DDBJ whole genome shotgun (WGS) entry which is preliminary data.</text>
</comment>
<keyword evidence="3" id="KW-1185">Reference proteome</keyword>
<gene>
    <name evidence="2" type="ORF">HAX54_029419</name>
</gene>
<dbReference type="EMBL" id="JACEIK010000365">
    <property type="protein sequence ID" value="MCD7455742.1"/>
    <property type="molecule type" value="Genomic_DNA"/>
</dbReference>
<accession>A0ABS8SA62</accession>
<protein>
    <submittedName>
        <fullName evidence="2">Uncharacterized protein</fullName>
    </submittedName>
</protein>
<organism evidence="2 3">
    <name type="scientific">Datura stramonium</name>
    <name type="common">Jimsonweed</name>
    <name type="synonym">Common thornapple</name>
    <dbReference type="NCBI Taxonomy" id="4076"/>
    <lineage>
        <taxon>Eukaryota</taxon>
        <taxon>Viridiplantae</taxon>
        <taxon>Streptophyta</taxon>
        <taxon>Embryophyta</taxon>
        <taxon>Tracheophyta</taxon>
        <taxon>Spermatophyta</taxon>
        <taxon>Magnoliopsida</taxon>
        <taxon>eudicotyledons</taxon>
        <taxon>Gunneridae</taxon>
        <taxon>Pentapetalae</taxon>
        <taxon>asterids</taxon>
        <taxon>lamiids</taxon>
        <taxon>Solanales</taxon>
        <taxon>Solanaceae</taxon>
        <taxon>Solanoideae</taxon>
        <taxon>Datureae</taxon>
        <taxon>Datura</taxon>
    </lineage>
</organism>